<evidence type="ECO:0000256" key="3">
    <source>
        <dbReference type="ARBA" id="ARBA00022679"/>
    </source>
</evidence>
<dbReference type="Gene3D" id="3.40.50.720">
    <property type="entry name" value="NAD(P)-binding Rossmann-like Domain"/>
    <property type="match status" value="1"/>
</dbReference>
<accession>A0ABR9B6E3</accession>
<evidence type="ECO:0000313" key="9">
    <source>
        <dbReference type="EMBL" id="MBD8501940.1"/>
    </source>
</evidence>
<dbReference type="InterPro" id="IPR003362">
    <property type="entry name" value="Bact_transf"/>
</dbReference>
<dbReference type="RefSeq" id="WP_187716753.1">
    <property type="nucleotide sequence ID" value="NZ_JACTAH010000001.1"/>
</dbReference>
<dbReference type="Pfam" id="PF02397">
    <property type="entry name" value="Bac_transf"/>
    <property type="match status" value="1"/>
</dbReference>
<evidence type="ECO:0000256" key="4">
    <source>
        <dbReference type="ARBA" id="ARBA00022692"/>
    </source>
</evidence>
<evidence type="ECO:0000256" key="2">
    <source>
        <dbReference type="ARBA" id="ARBA00006464"/>
    </source>
</evidence>
<feature type="transmembrane region" description="Helical" evidence="7">
    <location>
        <begin position="46"/>
        <end position="67"/>
    </location>
</feature>
<feature type="domain" description="Bacterial sugar transferase" evidence="8">
    <location>
        <begin position="272"/>
        <end position="455"/>
    </location>
</feature>
<dbReference type="NCBIfam" id="TIGR03025">
    <property type="entry name" value="EPS_sugtrans"/>
    <property type="match status" value="1"/>
</dbReference>
<feature type="transmembrane region" description="Helical" evidence="7">
    <location>
        <begin position="12"/>
        <end position="34"/>
    </location>
</feature>
<keyword evidence="3" id="KW-0808">Transferase</keyword>
<keyword evidence="6 7" id="KW-0472">Membrane</keyword>
<dbReference type="EMBL" id="JACYTO010000001">
    <property type="protein sequence ID" value="MBD8501940.1"/>
    <property type="molecule type" value="Genomic_DNA"/>
</dbReference>
<evidence type="ECO:0000256" key="1">
    <source>
        <dbReference type="ARBA" id="ARBA00004141"/>
    </source>
</evidence>
<comment type="similarity">
    <text evidence="2">Belongs to the bacterial sugar transferase family.</text>
</comment>
<keyword evidence="4 7" id="KW-0812">Transmembrane</keyword>
<feature type="transmembrane region" description="Helical" evidence="7">
    <location>
        <begin position="109"/>
        <end position="128"/>
    </location>
</feature>
<organism evidence="9 10">
    <name type="scientific">Thauera sedimentorum</name>
    <dbReference type="NCBI Taxonomy" id="2767595"/>
    <lineage>
        <taxon>Bacteria</taxon>
        <taxon>Pseudomonadati</taxon>
        <taxon>Pseudomonadota</taxon>
        <taxon>Betaproteobacteria</taxon>
        <taxon>Rhodocyclales</taxon>
        <taxon>Zoogloeaceae</taxon>
        <taxon>Thauera</taxon>
    </lineage>
</organism>
<comment type="caution">
    <text evidence="9">The sequence shown here is derived from an EMBL/GenBank/DDBJ whole genome shotgun (WGS) entry which is preliminary data.</text>
</comment>
<comment type="subcellular location">
    <subcellularLocation>
        <location evidence="1">Membrane</location>
        <topology evidence="1">Multi-pass membrane protein</topology>
    </subcellularLocation>
</comment>
<keyword evidence="5 7" id="KW-1133">Transmembrane helix</keyword>
<feature type="transmembrane region" description="Helical" evidence="7">
    <location>
        <begin position="277"/>
        <end position="300"/>
    </location>
</feature>
<evidence type="ECO:0000256" key="7">
    <source>
        <dbReference type="SAM" id="Phobius"/>
    </source>
</evidence>
<protein>
    <submittedName>
        <fullName evidence="9">TIGR03013 family PEP-CTERM/XrtA system glycosyltransferase</fullName>
    </submittedName>
</protein>
<evidence type="ECO:0000256" key="5">
    <source>
        <dbReference type="ARBA" id="ARBA00022989"/>
    </source>
</evidence>
<dbReference type="InterPro" id="IPR017475">
    <property type="entry name" value="EPS_sugar_tfrase"/>
</dbReference>
<keyword evidence="10" id="KW-1185">Reference proteome</keyword>
<name>A0ABR9B6E3_9RHOO</name>
<sequence>MLKVFSHYFPSHTLFQILTDAVLLCVAVIVAVVFQFDAAKVDWRLIVPSAVLFAVAMIALNSALGLYRPPLSGSPRDSLVRVLLGVAVSVPVAYGVFLVLPWDYFATEAIQVTVLLLLGGVLAMRGALNRRQERALFTRRALIVGGGEEAASVEQVLRHPSASGMELVGFYLPNDSDADRIDPQRIVGRGTSLLDVARKLRVGQVIVAVRERRGGVLPLRELLDCKLHGIAVHDLSSFYESTSGHVRIDSLKASWLIYGDGFRQGRARAFVKRSFDLLAASVLLLLAMPVMLLTMLAILLEDGAPVFYRQERVGQAGRVFKVIKFRSMRRDAERDGKPRWAAADDDRVTRVGRLIRRLRIDELPQLFNVLSGQMSLVGPRPERPFFVDQLTRDIPFYAVRHSVKPGLTGWAQVRYQYGASVDDAVNKLQYDLYYVKNHSLVLDILILVETVRVVLTGEGAH</sequence>
<dbReference type="NCBIfam" id="TIGR03013">
    <property type="entry name" value="EpsB_2"/>
    <property type="match status" value="1"/>
</dbReference>
<evidence type="ECO:0000313" key="10">
    <source>
        <dbReference type="Proteomes" id="UP000603602"/>
    </source>
</evidence>
<dbReference type="PANTHER" id="PTHR30576:SF0">
    <property type="entry name" value="UNDECAPRENYL-PHOSPHATE N-ACETYLGALACTOSAMINYL 1-PHOSPHATE TRANSFERASE-RELATED"/>
    <property type="match status" value="1"/>
</dbReference>
<dbReference type="PANTHER" id="PTHR30576">
    <property type="entry name" value="COLANIC BIOSYNTHESIS UDP-GLUCOSE LIPID CARRIER TRANSFERASE"/>
    <property type="match status" value="1"/>
</dbReference>
<feature type="transmembrane region" description="Helical" evidence="7">
    <location>
        <begin position="79"/>
        <end position="97"/>
    </location>
</feature>
<gene>
    <name evidence="9" type="ORF">IFO67_03510</name>
</gene>
<evidence type="ECO:0000256" key="6">
    <source>
        <dbReference type="ARBA" id="ARBA00023136"/>
    </source>
</evidence>
<dbReference type="Pfam" id="PF13727">
    <property type="entry name" value="CoA_binding_3"/>
    <property type="match status" value="1"/>
</dbReference>
<dbReference type="Proteomes" id="UP000603602">
    <property type="component" value="Unassembled WGS sequence"/>
</dbReference>
<dbReference type="InterPro" id="IPR017464">
    <property type="entry name" value="Sugar_tfrase_EpsB_2"/>
</dbReference>
<evidence type="ECO:0000259" key="8">
    <source>
        <dbReference type="Pfam" id="PF02397"/>
    </source>
</evidence>
<proteinExistence type="inferred from homology"/>
<reference evidence="10" key="1">
    <citation type="submission" date="2023-07" db="EMBL/GenBank/DDBJ databases">
        <title>Thauera sp. CAU 1555 isolated from sand of Yaerae Beach.</title>
        <authorList>
            <person name="Kim W."/>
        </authorList>
    </citation>
    <scope>NUCLEOTIDE SEQUENCE [LARGE SCALE GENOMIC DNA]</scope>
    <source>
        <strain evidence="10">CAU 1555</strain>
    </source>
</reference>